<organism evidence="11 12">
    <name type="scientific">Micractinium conductrix</name>
    <dbReference type="NCBI Taxonomy" id="554055"/>
    <lineage>
        <taxon>Eukaryota</taxon>
        <taxon>Viridiplantae</taxon>
        <taxon>Chlorophyta</taxon>
        <taxon>core chlorophytes</taxon>
        <taxon>Trebouxiophyceae</taxon>
        <taxon>Chlorellales</taxon>
        <taxon>Chlorellaceae</taxon>
        <taxon>Chlorella clade</taxon>
        <taxon>Micractinium</taxon>
    </lineage>
</organism>
<feature type="compositionally biased region" description="Polar residues" evidence="9">
    <location>
        <begin position="203"/>
        <end position="212"/>
    </location>
</feature>
<evidence type="ECO:0000313" key="12">
    <source>
        <dbReference type="Proteomes" id="UP000239649"/>
    </source>
</evidence>
<dbReference type="EMBL" id="LHPF02000028">
    <property type="protein sequence ID" value="PSC69244.1"/>
    <property type="molecule type" value="Genomic_DNA"/>
</dbReference>
<dbReference type="Gene3D" id="3.10.20.30">
    <property type="match status" value="1"/>
</dbReference>
<dbReference type="InterPro" id="IPR036010">
    <property type="entry name" value="2Fe-2S_ferredoxin-like_sf"/>
</dbReference>
<accession>A0A2P6V585</accession>
<keyword evidence="2" id="KW-0813">Transport</keyword>
<evidence type="ECO:0000256" key="5">
    <source>
        <dbReference type="ARBA" id="ARBA00022982"/>
    </source>
</evidence>
<dbReference type="GO" id="GO:0046872">
    <property type="term" value="F:metal ion binding"/>
    <property type="evidence" value="ECO:0007669"/>
    <property type="project" value="UniProtKB-KW"/>
</dbReference>
<dbReference type="PANTHER" id="PTHR43112:SF3">
    <property type="entry name" value="FERREDOXIN-2, CHLOROPLASTIC"/>
    <property type="match status" value="1"/>
</dbReference>
<evidence type="ECO:0000256" key="2">
    <source>
        <dbReference type="ARBA" id="ARBA00022448"/>
    </source>
</evidence>
<dbReference type="PANTHER" id="PTHR43112">
    <property type="entry name" value="FERREDOXIN"/>
    <property type="match status" value="1"/>
</dbReference>
<evidence type="ECO:0000259" key="10">
    <source>
        <dbReference type="PROSITE" id="PS51085"/>
    </source>
</evidence>
<keyword evidence="12" id="KW-1185">Reference proteome</keyword>
<evidence type="ECO:0000256" key="7">
    <source>
        <dbReference type="ARBA" id="ARBA00023014"/>
    </source>
</evidence>
<evidence type="ECO:0000256" key="1">
    <source>
        <dbReference type="ARBA" id="ARBA00007874"/>
    </source>
</evidence>
<feature type="region of interest" description="Disordered" evidence="9">
    <location>
        <begin position="192"/>
        <end position="241"/>
    </location>
</feature>
<evidence type="ECO:0000313" key="11">
    <source>
        <dbReference type="EMBL" id="PSC69244.1"/>
    </source>
</evidence>
<dbReference type="PROSITE" id="PS51085">
    <property type="entry name" value="2FE2S_FER_2"/>
    <property type="match status" value="1"/>
</dbReference>
<dbReference type="CDD" id="cd00207">
    <property type="entry name" value="fer2"/>
    <property type="match status" value="1"/>
</dbReference>
<evidence type="ECO:0000256" key="8">
    <source>
        <dbReference type="ARBA" id="ARBA00034078"/>
    </source>
</evidence>
<gene>
    <name evidence="11" type="ORF">C2E20_7198</name>
</gene>
<dbReference type="PROSITE" id="PS00197">
    <property type="entry name" value="2FE2S_FER_1"/>
    <property type="match status" value="1"/>
</dbReference>
<dbReference type="AlphaFoldDB" id="A0A2P6V585"/>
<evidence type="ECO:0000256" key="6">
    <source>
        <dbReference type="ARBA" id="ARBA00023004"/>
    </source>
</evidence>
<dbReference type="GO" id="GO:0051537">
    <property type="term" value="F:2 iron, 2 sulfur cluster binding"/>
    <property type="evidence" value="ECO:0007669"/>
    <property type="project" value="UniProtKB-KW"/>
</dbReference>
<keyword evidence="7" id="KW-0411">Iron-sulfur</keyword>
<comment type="cofactor">
    <cofactor evidence="8">
        <name>[2Fe-2S] cluster</name>
        <dbReference type="ChEBI" id="CHEBI:190135"/>
    </cofactor>
</comment>
<proteinExistence type="inferred from homology"/>
<dbReference type="OrthoDB" id="1885901at2759"/>
<dbReference type="Proteomes" id="UP000239649">
    <property type="component" value="Unassembled WGS sequence"/>
</dbReference>
<evidence type="ECO:0000256" key="9">
    <source>
        <dbReference type="SAM" id="MobiDB-lite"/>
    </source>
</evidence>
<dbReference type="Pfam" id="PF00111">
    <property type="entry name" value="Fer2"/>
    <property type="match status" value="1"/>
</dbReference>
<evidence type="ECO:0000256" key="3">
    <source>
        <dbReference type="ARBA" id="ARBA00022714"/>
    </source>
</evidence>
<keyword evidence="3" id="KW-0001">2Fe-2S</keyword>
<sequence>MQCLSSKLAAPRAFAAAPRQHAAARNSVKAQAYKVTFVDQTSGAERTCEISADDYLLDGADASRIDLNASCRGGVCGTCVSKLRSGQVDMEWLSVLDDGNVLSQEQVAAGYILPCSAKPLSDCVVETSKDWGHTTEANPAALLHGCTALLSPERYHQQMLQQLEQQQRVLQHQRAEQDAWCAMAHAVLQQQQPARRGPALVARSNSPDSASTNERKRARQGTQAGSGGDEPRPQRRRGDAAAEPQLSLFAGLQGDCSVDLLHFDTQQLMDTFPEASAAGLQALARLMSFADAAPKQQRLGQPLR</sequence>
<comment type="caution">
    <text evidence="11">The sequence shown here is derived from an EMBL/GenBank/DDBJ whole genome shotgun (WGS) entry which is preliminary data.</text>
</comment>
<feature type="domain" description="2Fe-2S ferredoxin-type" evidence="10">
    <location>
        <begin position="33"/>
        <end position="131"/>
    </location>
</feature>
<feature type="compositionally biased region" description="Basic and acidic residues" evidence="9">
    <location>
        <begin position="229"/>
        <end position="240"/>
    </location>
</feature>
<evidence type="ECO:0000256" key="4">
    <source>
        <dbReference type="ARBA" id="ARBA00022723"/>
    </source>
</evidence>
<dbReference type="InterPro" id="IPR001041">
    <property type="entry name" value="2Fe-2S_ferredoxin-type"/>
</dbReference>
<keyword evidence="4" id="KW-0479">Metal-binding</keyword>
<comment type="similarity">
    <text evidence="1">Belongs to the 2Fe2S plant-type ferredoxin family.</text>
</comment>
<name>A0A2P6V585_9CHLO</name>
<keyword evidence="5" id="KW-0249">Electron transport</keyword>
<dbReference type="InterPro" id="IPR012675">
    <property type="entry name" value="Beta-grasp_dom_sf"/>
</dbReference>
<protein>
    <submittedName>
        <fullName evidence="11">Ferredoxin</fullName>
    </submittedName>
</protein>
<dbReference type="SUPFAM" id="SSF54292">
    <property type="entry name" value="2Fe-2S ferredoxin-like"/>
    <property type="match status" value="1"/>
</dbReference>
<reference evidence="11 12" key="1">
    <citation type="journal article" date="2018" name="Plant J.">
        <title>Genome sequences of Chlorella sorokiniana UTEX 1602 and Micractinium conductrix SAG 241.80: implications to maltose excretion by a green alga.</title>
        <authorList>
            <person name="Arriola M.B."/>
            <person name="Velmurugan N."/>
            <person name="Zhang Y."/>
            <person name="Plunkett M.H."/>
            <person name="Hondzo H."/>
            <person name="Barney B.M."/>
        </authorList>
    </citation>
    <scope>NUCLEOTIDE SEQUENCE [LARGE SCALE GENOMIC DNA]</scope>
    <source>
        <strain evidence="11 12">SAG 241.80</strain>
    </source>
</reference>
<dbReference type="InterPro" id="IPR006058">
    <property type="entry name" value="2Fe2S_fd_BS"/>
</dbReference>
<keyword evidence="6" id="KW-0408">Iron</keyword>